<evidence type="ECO:0000256" key="7">
    <source>
        <dbReference type="ARBA" id="ARBA00022927"/>
    </source>
</evidence>
<dbReference type="STRING" id="1245745.A0A0A2VY19"/>
<evidence type="ECO:0000256" key="9">
    <source>
        <dbReference type="ARBA" id="ARBA00023128"/>
    </source>
</evidence>
<keyword evidence="5 14" id="KW-0472">Membrane</keyword>
<dbReference type="HOGENOM" id="CLU_141397_0_1_1"/>
<keyword evidence="10 14" id="KW-1015">Disulfide bond</keyword>
<name>A0A0A2VY19_BEABA</name>
<dbReference type="Gene3D" id="1.10.287.810">
    <property type="entry name" value="Mitochondrial import inner membrane translocase subunit tim13 like domains"/>
    <property type="match status" value="1"/>
</dbReference>
<protein>
    <recommendedName>
        <fullName evidence="14">Mitochondrial import inner membrane translocase subunit</fullName>
    </recommendedName>
</protein>
<dbReference type="InterPro" id="IPR035427">
    <property type="entry name" value="Tim10-like_dom_sf"/>
</dbReference>
<keyword evidence="11 14" id="KW-0143">Chaperone</keyword>
<keyword evidence="3 14" id="KW-0813">Transport</keyword>
<evidence type="ECO:0000256" key="6">
    <source>
        <dbReference type="ARBA" id="ARBA00022833"/>
    </source>
</evidence>
<evidence type="ECO:0000313" key="16">
    <source>
        <dbReference type="EMBL" id="KGQ12538.1"/>
    </source>
</evidence>
<comment type="caution">
    <text evidence="16">The sequence shown here is derived from an EMBL/GenBank/DDBJ whole genome shotgun (WGS) entry which is preliminary data.</text>
</comment>
<evidence type="ECO:0000259" key="15">
    <source>
        <dbReference type="Pfam" id="PF02953"/>
    </source>
</evidence>
<dbReference type="GO" id="GO:0005743">
    <property type="term" value="C:mitochondrial inner membrane"/>
    <property type="evidence" value="ECO:0007669"/>
    <property type="project" value="UniProtKB-SubCell"/>
</dbReference>
<keyword evidence="6" id="KW-0862">Zinc</keyword>
<accession>A0A0A2VY19</accession>
<evidence type="ECO:0000256" key="2">
    <source>
        <dbReference type="ARBA" id="ARBA00006720"/>
    </source>
</evidence>
<keyword evidence="9 14" id="KW-0496">Mitochondrion</keyword>
<dbReference type="SUPFAM" id="SSF144122">
    <property type="entry name" value="Tim10-like"/>
    <property type="match status" value="1"/>
</dbReference>
<dbReference type="GO" id="GO:0015031">
    <property type="term" value="P:protein transport"/>
    <property type="evidence" value="ECO:0007669"/>
    <property type="project" value="UniProtKB-KW"/>
</dbReference>
<comment type="domain">
    <text evidence="14">The twin CX3C motif contains 4 conserved Cys residues that form 2 disulfide bonds in the mitochondrial intermembrane space.</text>
</comment>
<dbReference type="GO" id="GO:0042719">
    <property type="term" value="C:mitochondrial intermembrane space chaperone complex"/>
    <property type="evidence" value="ECO:0007669"/>
    <property type="project" value="UniProtKB-ARBA"/>
</dbReference>
<evidence type="ECO:0000256" key="11">
    <source>
        <dbReference type="ARBA" id="ARBA00023186"/>
    </source>
</evidence>
<dbReference type="OrthoDB" id="7813104at2759"/>
<comment type="subunit">
    <text evidence="13">Heterohexamer; composed of 3 copies of TIM8 and 3 copies of TIM13, named soluble 70 kDa complex. Associates with the TIM22 complex, whose core is composed of TIM22 and TIM54. Interacts with the transmembrane regions of multi-pass transmembrane proteins in transit.</text>
</comment>
<evidence type="ECO:0000256" key="3">
    <source>
        <dbReference type="ARBA" id="ARBA00022448"/>
    </source>
</evidence>
<dbReference type="Pfam" id="PF02953">
    <property type="entry name" value="zf-Tim10_DDP"/>
    <property type="match status" value="1"/>
</dbReference>
<dbReference type="GO" id="GO:0046872">
    <property type="term" value="F:metal ion binding"/>
    <property type="evidence" value="ECO:0007669"/>
    <property type="project" value="UniProtKB-KW"/>
</dbReference>
<feature type="domain" description="Tim10-like" evidence="15">
    <location>
        <begin position="14"/>
        <end position="75"/>
    </location>
</feature>
<evidence type="ECO:0000256" key="4">
    <source>
        <dbReference type="ARBA" id="ARBA00022723"/>
    </source>
</evidence>
<dbReference type="GO" id="GO:0045039">
    <property type="term" value="P:protein insertion into mitochondrial inner membrane"/>
    <property type="evidence" value="ECO:0007669"/>
    <property type="project" value="UniProtKB-ARBA"/>
</dbReference>
<dbReference type="AlphaFoldDB" id="A0A0A2VY19"/>
<evidence type="ECO:0000256" key="13">
    <source>
        <dbReference type="ARBA" id="ARBA00025862"/>
    </source>
</evidence>
<evidence type="ECO:0000256" key="12">
    <source>
        <dbReference type="ARBA" id="ARBA00025151"/>
    </source>
</evidence>
<dbReference type="FunFam" id="1.10.287.810:FF:000001">
    <property type="entry name" value="mitochondrial import inner membrane translocase subunit TIM13"/>
    <property type="match status" value="1"/>
</dbReference>
<dbReference type="Proteomes" id="UP000030106">
    <property type="component" value="Unassembled WGS sequence"/>
</dbReference>
<dbReference type="eggNOG" id="KOG1733">
    <property type="taxonomic scope" value="Eukaryota"/>
</dbReference>
<evidence type="ECO:0000256" key="8">
    <source>
        <dbReference type="ARBA" id="ARBA00023010"/>
    </source>
</evidence>
<evidence type="ECO:0000256" key="10">
    <source>
        <dbReference type="ARBA" id="ARBA00023157"/>
    </source>
</evidence>
<evidence type="ECO:0000313" key="17">
    <source>
        <dbReference type="Proteomes" id="UP000030106"/>
    </source>
</evidence>
<dbReference type="InterPro" id="IPR004217">
    <property type="entry name" value="Tim10-like"/>
</dbReference>
<comment type="similarity">
    <text evidence="2 14">Belongs to the small Tim family.</text>
</comment>
<comment type="subcellular location">
    <subcellularLocation>
        <location evidence="1 14">Mitochondrion inner membrane</location>
        <topology evidence="1 14">Peripheral membrane protein</topology>
        <orientation evidence="1 14">Intermembrane side</orientation>
    </subcellularLocation>
</comment>
<evidence type="ECO:0000256" key="5">
    <source>
        <dbReference type="ARBA" id="ARBA00022792"/>
    </source>
</evidence>
<keyword evidence="4" id="KW-0479">Metal-binding</keyword>
<keyword evidence="7 14" id="KW-0653">Protein transport</keyword>
<reference evidence="16 17" key="1">
    <citation type="submission" date="2012-10" db="EMBL/GenBank/DDBJ databases">
        <title>Genome sequencing and analysis of entomopathogenic fungi Beauveria bassiana D1-5.</title>
        <authorList>
            <person name="Li Q."/>
            <person name="Wang L."/>
            <person name="Zhang Z."/>
            <person name="Wang Q."/>
            <person name="Ren J."/>
            <person name="Wang M."/>
            <person name="Xu W."/>
            <person name="Wang J."/>
            <person name="Lu Y."/>
            <person name="Du Q."/>
            <person name="Sun Z."/>
        </authorList>
    </citation>
    <scope>NUCLEOTIDE SEQUENCE [LARGE SCALE GENOMIC DNA]</scope>
    <source>
        <strain evidence="16 17">D1-5</strain>
    </source>
</reference>
<evidence type="ECO:0000256" key="14">
    <source>
        <dbReference type="RuleBase" id="RU367043"/>
    </source>
</evidence>
<keyword evidence="5 14" id="KW-0999">Mitochondrion inner membrane</keyword>
<comment type="function">
    <text evidence="12">Mitochondrial intermembrane chaperone that participates in the import and insertion of some multi-pass transmembrane proteins into the mitochondrial inner membrane. Also required for the transfer of beta-barrel precursors from the TOM complex to the sorting and assembly machinery (SAM complex) of the outer membrane. Acts as a chaperone-like protein that protects the hydrophobic precursors from aggregation and guide them through the mitochondrial intermembrane space. The TIM8-TIM13 complex is non essential and only mediates the import of few proteins, while the predominant TIM9-TIM10 70 kDa complex is crucial and mediates the import of much more proteins.</text>
</comment>
<proteinExistence type="inferred from homology"/>
<dbReference type="EMBL" id="ANFO01000110">
    <property type="protein sequence ID" value="KGQ12538.1"/>
    <property type="molecule type" value="Genomic_DNA"/>
</dbReference>
<organism evidence="16 17">
    <name type="scientific">Beauveria bassiana D1-5</name>
    <dbReference type="NCBI Taxonomy" id="1245745"/>
    <lineage>
        <taxon>Eukaryota</taxon>
        <taxon>Fungi</taxon>
        <taxon>Dikarya</taxon>
        <taxon>Ascomycota</taxon>
        <taxon>Pezizomycotina</taxon>
        <taxon>Sordariomycetes</taxon>
        <taxon>Hypocreomycetidae</taxon>
        <taxon>Hypocreales</taxon>
        <taxon>Cordycipitaceae</taxon>
        <taxon>Beauveria</taxon>
    </lineage>
</organism>
<sequence>MSGDSETVKRAVMKQVLEESNLANARTLIENVQMSCFEKCITSPGDSLSKADQTCVTSCMEKYMAAWNQVNAAFITRVRREQGGL</sequence>
<keyword evidence="8 14" id="KW-0811">Translocation</keyword>
<gene>
    <name evidence="16" type="ORF">BBAD15_g1727</name>
</gene>
<evidence type="ECO:0000256" key="1">
    <source>
        <dbReference type="ARBA" id="ARBA00004137"/>
    </source>
</evidence>